<name>A0ABY2G462_9FLAO</name>
<feature type="signal peptide" evidence="5">
    <location>
        <begin position="1"/>
        <end position="22"/>
    </location>
</feature>
<dbReference type="InterPro" id="IPR008979">
    <property type="entry name" value="Galactose-bd-like_sf"/>
</dbReference>
<dbReference type="Gene3D" id="2.60.120.260">
    <property type="entry name" value="Galactose-binding domain-like"/>
    <property type="match status" value="1"/>
</dbReference>
<dbReference type="InterPro" id="IPR002884">
    <property type="entry name" value="P_dom"/>
</dbReference>
<dbReference type="SUPFAM" id="SSF49265">
    <property type="entry name" value="Fibronectin type III"/>
    <property type="match status" value="1"/>
</dbReference>
<dbReference type="Proteomes" id="UP000294930">
    <property type="component" value="Unassembled WGS sequence"/>
</dbReference>
<protein>
    <submittedName>
        <fullName evidence="8">Secreted protein (Por secretion system target)</fullName>
    </submittedName>
</protein>
<dbReference type="Pfam" id="PF13583">
    <property type="entry name" value="Reprolysin_4"/>
    <property type="match status" value="1"/>
</dbReference>
<feature type="region of interest" description="Disordered" evidence="4">
    <location>
        <begin position="484"/>
        <end position="509"/>
    </location>
</feature>
<dbReference type="RefSeq" id="WP_134200598.1">
    <property type="nucleotide sequence ID" value="NZ_SOQZ01000005.1"/>
</dbReference>
<dbReference type="SUPFAM" id="SSF49785">
    <property type="entry name" value="Galactose-binding domain-like"/>
    <property type="match status" value="1"/>
</dbReference>
<keyword evidence="1" id="KW-0645">Protease</keyword>
<dbReference type="SUPFAM" id="SSF55486">
    <property type="entry name" value="Metalloproteases ('zincins'), catalytic domain"/>
    <property type="match status" value="1"/>
</dbReference>
<evidence type="ECO:0000259" key="7">
    <source>
        <dbReference type="PROSITE" id="PS51829"/>
    </source>
</evidence>
<dbReference type="NCBIfam" id="TIGR04183">
    <property type="entry name" value="Por_Secre_tail"/>
    <property type="match status" value="1"/>
</dbReference>
<keyword evidence="9" id="KW-1185">Reference proteome</keyword>
<feature type="domain" description="Fibronectin type-III" evidence="6">
    <location>
        <begin position="787"/>
        <end position="879"/>
    </location>
</feature>
<comment type="caution">
    <text evidence="8">The sequence shown here is derived from an EMBL/GenBank/DDBJ whole genome shotgun (WGS) entry which is preliminary data.</text>
</comment>
<dbReference type="PROSITE" id="PS50853">
    <property type="entry name" value="FN3"/>
    <property type="match status" value="1"/>
</dbReference>
<organism evidence="8 9">
    <name type="scientific">Meridianimaribacter flavus</name>
    <dbReference type="NCBI Taxonomy" id="571115"/>
    <lineage>
        <taxon>Bacteria</taxon>
        <taxon>Pseudomonadati</taxon>
        <taxon>Bacteroidota</taxon>
        <taxon>Flavobacteriia</taxon>
        <taxon>Flavobacteriales</taxon>
        <taxon>Flavobacteriaceae</taxon>
        <taxon>Meridianimaribacter</taxon>
    </lineage>
</organism>
<feature type="chain" id="PRO_5047428823" evidence="5">
    <location>
        <begin position="23"/>
        <end position="1117"/>
    </location>
</feature>
<evidence type="ECO:0000256" key="2">
    <source>
        <dbReference type="ARBA" id="ARBA00022729"/>
    </source>
</evidence>
<dbReference type="InterPro" id="IPR024079">
    <property type="entry name" value="MetalloPept_cat_dom_sf"/>
</dbReference>
<evidence type="ECO:0000256" key="1">
    <source>
        <dbReference type="ARBA" id="ARBA00022670"/>
    </source>
</evidence>
<dbReference type="InterPro" id="IPR003961">
    <property type="entry name" value="FN3_dom"/>
</dbReference>
<gene>
    <name evidence="8" type="ORF">A8975_2302</name>
</gene>
<dbReference type="InterPro" id="IPR013783">
    <property type="entry name" value="Ig-like_fold"/>
</dbReference>
<dbReference type="Pfam" id="PF18962">
    <property type="entry name" value="Por_Secre_tail"/>
    <property type="match status" value="1"/>
</dbReference>
<dbReference type="InterPro" id="IPR036116">
    <property type="entry name" value="FN3_sf"/>
</dbReference>
<evidence type="ECO:0000256" key="3">
    <source>
        <dbReference type="ARBA" id="ARBA00022801"/>
    </source>
</evidence>
<keyword evidence="2 5" id="KW-0732">Signal</keyword>
<evidence type="ECO:0000256" key="5">
    <source>
        <dbReference type="SAM" id="SignalP"/>
    </source>
</evidence>
<evidence type="ECO:0000313" key="9">
    <source>
        <dbReference type="Proteomes" id="UP000294930"/>
    </source>
</evidence>
<reference evidence="8 9" key="1">
    <citation type="submission" date="2019-03" db="EMBL/GenBank/DDBJ databases">
        <title>Genomic Encyclopedia of Type Strains, Phase III (KMG-III): the genomes of soil and plant-associated and newly described type strains.</title>
        <authorList>
            <person name="Whitman W."/>
        </authorList>
    </citation>
    <scope>NUCLEOTIDE SEQUENCE [LARGE SCALE GENOMIC DNA]</scope>
    <source>
        <strain evidence="8 9">CGMCC 1.10957</strain>
    </source>
</reference>
<keyword evidence="3" id="KW-0378">Hydrolase</keyword>
<proteinExistence type="predicted"/>
<evidence type="ECO:0000259" key="6">
    <source>
        <dbReference type="PROSITE" id="PS50853"/>
    </source>
</evidence>
<dbReference type="PROSITE" id="PS51829">
    <property type="entry name" value="P_HOMO_B"/>
    <property type="match status" value="1"/>
</dbReference>
<sequence>MRIKLLSIKALFFLLLPLMLSAQNNEWQRLKEVRKVEDVSLENLDKDNFSIFQLDIESLKSKLVDAPLRSEYSGTSNTVVYFPDVLGNLQQFRIVETAIFSSQDNAGLHKNIKTYLGSRLDNSGTRIRFSVTPLGFNAMVSEPGKETYFIQPVTKVSNGQYLVYNRSARNETTVNNAFECLTEDLHLSSRETMNTLLARDANDQLLRTFRIAVSVTQEYTSFWDDGNDANGIDREDALAQMVSTLNRTNEVFEVDMAITFLLVDTVDDPALDLIYSPTFPDPYGSDLNGGLQTNLTATVGESDYDIGHLLDYGGNNGNAGCIGCVCESGKGSGFSSHSFLDNGGGPYMSDFFDIDYVPHEIGHQMGANHTFSYGSEGTGVNAEPGSGTTIMGYAGITGANDVQDHSDPYFHYFSINQILTNVSSAPNNCAVTTNITNNPPVANAGTNYTIPQGTAFILKGSATDPDGGDILTYTWEQIDNGVTTSSNFGPTKTTGALWRSRPPSTSPNRYMPILQRVLDGELTESNPVESIDNTTWETVSTVGRNLNFALTVRDRQETGGVGQTPQTSYDTMTVTVDGSSGPFTVTSQDSNVTWDAGSTQTVTWNVAGTDAGSVNTPTVNILLSVDGGQTFPYTLASDVPNDGSHDITVPLTGGDTSTARVIVEGNNNIFYAVNSSEFSIQESEFVITVDEVSLDVCQPNDAVYSFTYNTFLGFSDTTNFSVTGLPAGASATINPTSAIADGTTGTITISGTGSLATGNYPFTLEGVSGAITQTVNLEMNVYSATVAPAILTSPSDGATGVSLEADLMWNGSDNAQEYFVEVSTEANFASITESATVQGTSYTVSNLSTNTLYYWRVTASNLCGTANSSAVFSFTTANIECNFYSATDLPIDILETGNGTDNYTSIINVANDAPITDVNVTINIQHDWNNDLDIFLISPSGTTVELSTDNGADGDNDYVDTVFDQEASTPITSGTSPFTGTFIPEGDLSTLYGEMSGGDWTLSVDDDFGLFDGGQITEFTLELCTEGSLSIDEFTTSEFTIFPNPNQGEFTVKLNSNSGRDITIGVYDVRGRRIFNNSYVNASDFTQTIRLNSVEAGMYLVTVSDGVNKTTKKIIVE</sequence>
<dbReference type="Gene3D" id="3.40.390.10">
    <property type="entry name" value="Collagenase (Catalytic Domain)"/>
    <property type="match status" value="1"/>
</dbReference>
<dbReference type="Gene3D" id="2.60.40.10">
    <property type="entry name" value="Immunoglobulins"/>
    <property type="match status" value="2"/>
</dbReference>
<dbReference type="Pfam" id="PF01483">
    <property type="entry name" value="P_proprotein"/>
    <property type="match status" value="1"/>
</dbReference>
<evidence type="ECO:0000313" key="8">
    <source>
        <dbReference type="EMBL" id="TDY10576.1"/>
    </source>
</evidence>
<feature type="compositionally biased region" description="Polar residues" evidence="4">
    <location>
        <begin position="484"/>
        <end position="494"/>
    </location>
</feature>
<accession>A0ABY2G462</accession>
<evidence type="ECO:0000256" key="4">
    <source>
        <dbReference type="SAM" id="MobiDB-lite"/>
    </source>
</evidence>
<feature type="domain" description="P/Homo B" evidence="7">
    <location>
        <begin position="875"/>
        <end position="1031"/>
    </location>
</feature>
<dbReference type="EMBL" id="SOQZ01000005">
    <property type="protein sequence ID" value="TDY10576.1"/>
    <property type="molecule type" value="Genomic_DNA"/>
</dbReference>
<dbReference type="InterPro" id="IPR026444">
    <property type="entry name" value="Secre_tail"/>
</dbReference>